<gene>
    <name evidence="1" type="ORF">EDD80_101267</name>
</gene>
<protein>
    <submittedName>
        <fullName evidence="1">Uncharacterized protein</fullName>
    </submittedName>
</protein>
<accession>A0A4R3KWC9</accession>
<reference evidence="1 2" key="1">
    <citation type="submission" date="2019-03" db="EMBL/GenBank/DDBJ databases">
        <title>Genomic Encyclopedia of Type Strains, Phase IV (KMG-IV): sequencing the most valuable type-strain genomes for metagenomic binning, comparative biology and taxonomic classification.</title>
        <authorList>
            <person name="Goeker M."/>
        </authorList>
    </citation>
    <scope>NUCLEOTIDE SEQUENCE [LARGE SCALE GENOMIC DNA]</scope>
    <source>
        <strain evidence="1 2">DSM 21100</strain>
    </source>
</reference>
<proteinExistence type="predicted"/>
<sequence>MGATIFERVKGVVRFNPDEFVRNAYAAYITYFQTNNQESKTGFFDYPLRSSTTFDALIRKRNQSSCGIDFDILSYTFFLMTGYVYKMQKLNKARIFQKGNRKNAFTALPSWNSMLIVNTRVSGAGPGATPATIGDIHDYLK</sequence>
<evidence type="ECO:0000313" key="1">
    <source>
        <dbReference type="EMBL" id="TCS90069.1"/>
    </source>
</evidence>
<comment type="caution">
    <text evidence="1">The sequence shown here is derived from an EMBL/GenBank/DDBJ whole genome shotgun (WGS) entry which is preliminary data.</text>
</comment>
<dbReference type="AlphaFoldDB" id="A0A4R3KWC9"/>
<evidence type="ECO:0000313" key="2">
    <source>
        <dbReference type="Proteomes" id="UP000295807"/>
    </source>
</evidence>
<organism evidence="1 2">
    <name type="scientific">Anseongella ginsenosidimutans</name>
    <dbReference type="NCBI Taxonomy" id="496056"/>
    <lineage>
        <taxon>Bacteria</taxon>
        <taxon>Pseudomonadati</taxon>
        <taxon>Bacteroidota</taxon>
        <taxon>Sphingobacteriia</taxon>
        <taxon>Sphingobacteriales</taxon>
        <taxon>Sphingobacteriaceae</taxon>
        <taxon>Anseongella</taxon>
    </lineage>
</organism>
<keyword evidence="2" id="KW-1185">Reference proteome</keyword>
<dbReference type="Proteomes" id="UP000295807">
    <property type="component" value="Unassembled WGS sequence"/>
</dbReference>
<dbReference type="EMBL" id="SMAD01000001">
    <property type="protein sequence ID" value="TCS90069.1"/>
    <property type="molecule type" value="Genomic_DNA"/>
</dbReference>
<name>A0A4R3KWC9_9SPHI</name>
<dbReference type="RefSeq" id="WP_132127531.1">
    <property type="nucleotide sequence ID" value="NZ_CP042432.1"/>
</dbReference>